<protein>
    <submittedName>
        <fullName evidence="1">Uncharacterized protein</fullName>
    </submittedName>
</protein>
<accession>A0ACC1HUX7</accession>
<keyword evidence="2" id="KW-1185">Reference proteome</keyword>
<feature type="non-terminal residue" evidence="1">
    <location>
        <position position="579"/>
    </location>
</feature>
<dbReference type="Proteomes" id="UP001145114">
    <property type="component" value="Unassembled WGS sequence"/>
</dbReference>
<comment type="caution">
    <text evidence="1">The sequence shown here is derived from an EMBL/GenBank/DDBJ whole genome shotgun (WGS) entry which is preliminary data.</text>
</comment>
<sequence>MPTLSAENTFEAYSEAGDTIAAATTPTSDGGKSRSPSVSSFTLKRSARFATLSRPLRHSLGASRKSSHYSCPAGYELDADGGKVLLEAAPQQQQGMSCCQAWSKHHRQLAASDPHLFRHNCSDDCGRGSTTSDLAVGCTGSSLLEGEQEEKRTVAGDSASAASQESPPIKWYRSWSVLIASLLIQMVVMGLGNTAGVYQNYYLNYHFTNVPATELNWISTLTTLTPYVFTWLSVLVNNRLGPRVACGIGTCVCSVALFLASFSKEPWHFVLTQGLLFGIGGAFYYVPTFILPTQYFRSNTGLVLGIAASGNNIGGMWLSPVVEHLLVKYNVQWALRINCFVVVVIGALCTPLMRRRPGTCASSSRDELNTPWYRDFSFAVFRDVRFVMMFLIAVLAPWAYFGPLSYTPSSADVLGFGDSAASTLATVFNACGVVGQISSGFLVDIIGPINVTVISLAMCSISILAIWLPARRFSLFIVFSVFIGLFSGNYDNTLPSISGNIFGEDRTAGLMGFLSIGVGIGTLSGIAGQAHIYDAIDKRGIFHVSILFCGVAAIIAFFFAVVLWTFQFSSQKRKGRRLR</sequence>
<organism evidence="1 2">
    <name type="scientific">Spiromyces aspiralis</name>
    <dbReference type="NCBI Taxonomy" id="68401"/>
    <lineage>
        <taxon>Eukaryota</taxon>
        <taxon>Fungi</taxon>
        <taxon>Fungi incertae sedis</taxon>
        <taxon>Zoopagomycota</taxon>
        <taxon>Kickxellomycotina</taxon>
        <taxon>Kickxellomycetes</taxon>
        <taxon>Kickxellales</taxon>
        <taxon>Kickxellaceae</taxon>
        <taxon>Spiromyces</taxon>
    </lineage>
</organism>
<reference evidence="1" key="1">
    <citation type="submission" date="2022-06" db="EMBL/GenBank/DDBJ databases">
        <title>Phylogenomic reconstructions and comparative analyses of Kickxellomycotina fungi.</title>
        <authorList>
            <person name="Reynolds N.K."/>
            <person name="Stajich J.E."/>
            <person name="Barry K."/>
            <person name="Grigoriev I.V."/>
            <person name="Crous P."/>
            <person name="Smith M.E."/>
        </authorList>
    </citation>
    <scope>NUCLEOTIDE SEQUENCE</scope>
    <source>
        <strain evidence="1">RSA 2271</strain>
    </source>
</reference>
<name>A0ACC1HUX7_9FUNG</name>
<dbReference type="EMBL" id="JAMZIH010000576">
    <property type="protein sequence ID" value="KAJ1679136.1"/>
    <property type="molecule type" value="Genomic_DNA"/>
</dbReference>
<proteinExistence type="predicted"/>
<gene>
    <name evidence="1" type="ORF">EV182_002660</name>
</gene>
<evidence type="ECO:0000313" key="2">
    <source>
        <dbReference type="Proteomes" id="UP001145114"/>
    </source>
</evidence>
<evidence type="ECO:0000313" key="1">
    <source>
        <dbReference type="EMBL" id="KAJ1679136.1"/>
    </source>
</evidence>